<protein>
    <submittedName>
        <fullName evidence="1">Uncharacterized protein</fullName>
    </submittedName>
</protein>
<sequence length="341" mass="38037">MPMGFLGWLRRRNAQVHAHDRQEIAELTERVTRIYPRLRLVSRYQQRLRPALEQAQDYVRELVQGLPAPREASMQAWGDDPYIHAFFGTPRDVQLAFSRSPELRAFFEQSPDTPQAFAVLGMAMTERRTLGVALEGDVMRTEVPQTTVSFGDHKVRIIARSEAALREEIVRRMFDQFSMEGLARFAAGKSRRDVLAREQALLVARLRLLQRQGTGMRSVLGGDADASPGEQAGLSEQIAANEQELAQLGPETGALDRQLECLAEVLADARSCFSIEQRHLRLSAMNVLLAADSAGPAYDIDLLTAHVPGDPPLVRSVALVRFARGDMLSPTTLIEEAERLL</sequence>
<accession>A0A367PR75</accession>
<dbReference type="AlphaFoldDB" id="A0A367PR75"/>
<dbReference type="EMBL" id="QDHA01000010">
    <property type="protein sequence ID" value="RCJ09556.1"/>
    <property type="molecule type" value="Genomic_DNA"/>
</dbReference>
<comment type="caution">
    <text evidence="1">The sequence shown here is derived from an EMBL/GenBank/DDBJ whole genome shotgun (WGS) entry which is preliminary data.</text>
</comment>
<proteinExistence type="predicted"/>
<evidence type="ECO:0000313" key="2">
    <source>
        <dbReference type="Proteomes" id="UP000253501"/>
    </source>
</evidence>
<gene>
    <name evidence="1" type="ORF">DDK22_05140</name>
</gene>
<dbReference type="Proteomes" id="UP000253501">
    <property type="component" value="Unassembled WGS sequence"/>
</dbReference>
<name>A0A367PR75_CUPNE</name>
<evidence type="ECO:0000313" key="1">
    <source>
        <dbReference type="EMBL" id="RCJ09556.1"/>
    </source>
</evidence>
<reference evidence="1 2" key="1">
    <citation type="submission" date="2018-04" db="EMBL/GenBank/DDBJ databases">
        <title>Cupriavidus necator CR12 genome sequencing and assembly.</title>
        <authorList>
            <person name="Ben Fekih I."/>
            <person name="Mazhar H.S."/>
            <person name="Bello S.K."/>
            <person name="Rensing C."/>
        </authorList>
    </citation>
    <scope>NUCLEOTIDE SEQUENCE [LARGE SCALE GENOMIC DNA]</scope>
    <source>
        <strain evidence="1 2">CR12</strain>
    </source>
</reference>
<organism evidence="1 2">
    <name type="scientific">Cupriavidus necator</name>
    <name type="common">Alcaligenes eutrophus</name>
    <name type="synonym">Ralstonia eutropha</name>
    <dbReference type="NCBI Taxonomy" id="106590"/>
    <lineage>
        <taxon>Bacteria</taxon>
        <taxon>Pseudomonadati</taxon>
        <taxon>Pseudomonadota</taxon>
        <taxon>Betaproteobacteria</taxon>
        <taxon>Burkholderiales</taxon>
        <taxon>Burkholderiaceae</taxon>
        <taxon>Cupriavidus</taxon>
    </lineage>
</organism>